<name>A0ABD2XLI1_9HYME</name>
<feature type="repeat" description="ANK" evidence="3">
    <location>
        <begin position="327"/>
        <end position="359"/>
    </location>
</feature>
<evidence type="ECO:0000256" key="3">
    <source>
        <dbReference type="PROSITE-ProRule" id="PRU00023"/>
    </source>
</evidence>
<dbReference type="SMART" id="SM00248">
    <property type="entry name" value="ANK"/>
    <property type="match status" value="10"/>
</dbReference>
<protein>
    <submittedName>
        <fullName evidence="4">Uncharacterized protein</fullName>
    </submittedName>
</protein>
<proteinExistence type="predicted"/>
<evidence type="ECO:0000313" key="4">
    <source>
        <dbReference type="EMBL" id="KAL3405687.1"/>
    </source>
</evidence>
<dbReference type="PANTHER" id="PTHR24178">
    <property type="entry name" value="MOLTING PROTEIN MLT-4"/>
    <property type="match status" value="1"/>
</dbReference>
<organism evidence="4 5">
    <name type="scientific">Trichogramma kaykai</name>
    <dbReference type="NCBI Taxonomy" id="54128"/>
    <lineage>
        <taxon>Eukaryota</taxon>
        <taxon>Metazoa</taxon>
        <taxon>Ecdysozoa</taxon>
        <taxon>Arthropoda</taxon>
        <taxon>Hexapoda</taxon>
        <taxon>Insecta</taxon>
        <taxon>Pterygota</taxon>
        <taxon>Neoptera</taxon>
        <taxon>Endopterygota</taxon>
        <taxon>Hymenoptera</taxon>
        <taxon>Apocrita</taxon>
        <taxon>Proctotrupomorpha</taxon>
        <taxon>Chalcidoidea</taxon>
        <taxon>Trichogrammatidae</taxon>
        <taxon>Trichogramma</taxon>
    </lineage>
</organism>
<dbReference type="InterPro" id="IPR002110">
    <property type="entry name" value="Ankyrin_rpt"/>
</dbReference>
<dbReference type="InterPro" id="IPR036770">
    <property type="entry name" value="Ankyrin_rpt-contain_sf"/>
</dbReference>
<dbReference type="PANTHER" id="PTHR24178:SF41">
    <property type="entry name" value="ANKYRIN-2 ISOFORM X1"/>
    <property type="match status" value="1"/>
</dbReference>
<dbReference type="PROSITE" id="PS50088">
    <property type="entry name" value="ANK_REPEAT"/>
    <property type="match status" value="4"/>
</dbReference>
<dbReference type="Pfam" id="PF12796">
    <property type="entry name" value="Ank_2"/>
    <property type="match status" value="3"/>
</dbReference>
<sequence length="692" mass="80931">MGNVKLAILSWNLKICREKVDPEIKEELPLLIDQLDTLIREWQGELPDLGNFFRREDIDWLLTQAAKKVISFSQGEQGKRIIGFVARSGYKDESDLDKYVKPIFRRTTALHHFAPQCMVYPFIHNATISDLFQIYDRFDVNYTDESGYTHFHVACLYDFFDIVKKFLELGQDLNLLWKKTGESPLRLALFNRSSSRTAELLMRNGANLNWDNKVGTTPLHDICAMFDDPYDLMEMFFNMKDELNQPVKVDARDKRGNTPLHGVAGKYKNVTEYLLRRGANPKLANDEGWTPLHFISQSDEEDDFAEMFFEINDELRQELQVDVRNEKGQTPLQLALLSGNRKTVEILLRRGADPNLADIKGFTPLHYISQRYREDDLVEIFFNINDELDQQVRVNVWDKIGRIPLQLAVIRGRKEQTETLLRRGADPNLANKDGLTPLHSICKIYWDEDLAKMFFDVTDKLNQVIQVDAKDKWGRTPLQLAVTNLMTNTVDVLLDRGANLSSFVFPNESNSDEGFRLTKGRYENKLKLTSRLMAVIQRLEKRGYELDRSDALIVMKLFSKYELFGKSTNLAKCWYDDEEFATETKKTMVNSSLSLYDLIQLRPEEATKLLTYEDYYKFSRIFNLWNFTEIHCEVYRMHLSEKMSRGFFWRWAMDPFMELINYRLPHLPCEMIMDYLDNEDLYHICVAASRQS</sequence>
<dbReference type="PROSITE" id="PS50297">
    <property type="entry name" value="ANK_REP_REGION"/>
    <property type="match status" value="4"/>
</dbReference>
<feature type="repeat" description="ANK" evidence="3">
    <location>
        <begin position="180"/>
        <end position="213"/>
    </location>
</feature>
<dbReference type="Proteomes" id="UP001627154">
    <property type="component" value="Unassembled WGS sequence"/>
</dbReference>
<gene>
    <name evidence="4" type="ORF">TKK_002046</name>
</gene>
<dbReference type="AlphaFoldDB" id="A0ABD2XLI1"/>
<reference evidence="4 5" key="1">
    <citation type="journal article" date="2024" name="bioRxiv">
        <title>A reference genome for Trichogramma kaykai: A tiny desert-dwelling parasitoid wasp with competing sex-ratio distorters.</title>
        <authorList>
            <person name="Culotta J."/>
            <person name="Lindsey A.R."/>
        </authorList>
    </citation>
    <scope>NUCLEOTIDE SEQUENCE [LARGE SCALE GENOMIC DNA]</scope>
    <source>
        <strain evidence="4 5">KSX58</strain>
    </source>
</reference>
<feature type="repeat" description="ANK" evidence="3">
    <location>
        <begin position="473"/>
        <end position="501"/>
    </location>
</feature>
<comment type="caution">
    <text evidence="4">The sequence shown here is derived from an EMBL/GenBank/DDBJ whole genome shotgun (WGS) entry which is preliminary data.</text>
</comment>
<accession>A0ABD2XLI1</accession>
<feature type="repeat" description="ANK" evidence="3">
    <location>
        <begin position="400"/>
        <end position="432"/>
    </location>
</feature>
<keyword evidence="5" id="KW-1185">Reference proteome</keyword>
<dbReference type="SUPFAM" id="SSF48403">
    <property type="entry name" value="Ankyrin repeat"/>
    <property type="match status" value="1"/>
</dbReference>
<dbReference type="EMBL" id="JBJJXI010000020">
    <property type="protein sequence ID" value="KAL3405687.1"/>
    <property type="molecule type" value="Genomic_DNA"/>
</dbReference>
<dbReference type="Gene3D" id="1.25.40.20">
    <property type="entry name" value="Ankyrin repeat-containing domain"/>
    <property type="match status" value="3"/>
</dbReference>
<evidence type="ECO:0000256" key="2">
    <source>
        <dbReference type="ARBA" id="ARBA00023043"/>
    </source>
</evidence>
<keyword evidence="2 3" id="KW-0040">ANK repeat</keyword>
<evidence type="ECO:0000256" key="1">
    <source>
        <dbReference type="ARBA" id="ARBA00022737"/>
    </source>
</evidence>
<evidence type="ECO:0000313" key="5">
    <source>
        <dbReference type="Proteomes" id="UP001627154"/>
    </source>
</evidence>
<keyword evidence="1" id="KW-0677">Repeat</keyword>